<organism evidence="2 3">
    <name type="scientific">Mycobacterium marinum</name>
    <dbReference type="NCBI Taxonomy" id="1781"/>
    <lineage>
        <taxon>Bacteria</taxon>
        <taxon>Bacillati</taxon>
        <taxon>Actinomycetota</taxon>
        <taxon>Actinomycetes</taxon>
        <taxon>Mycobacteriales</taxon>
        <taxon>Mycobacteriaceae</taxon>
        <taxon>Mycobacterium</taxon>
        <taxon>Mycobacterium ulcerans group</taxon>
    </lineage>
</organism>
<protein>
    <submittedName>
        <fullName evidence="2">Uncharacterized protein</fullName>
    </submittedName>
</protein>
<accession>A0A3E2MXR6</accession>
<comment type="caution">
    <text evidence="2">The sequence shown here is derived from an EMBL/GenBank/DDBJ whole genome shotgun (WGS) entry which is preliminary data.</text>
</comment>
<evidence type="ECO:0000313" key="3">
    <source>
        <dbReference type="Proteomes" id="UP000257451"/>
    </source>
</evidence>
<dbReference type="AlphaFoldDB" id="A0A3E2MXR6"/>
<name>A0A3E2MXR6_MYCMR</name>
<evidence type="ECO:0000256" key="1">
    <source>
        <dbReference type="SAM" id="MobiDB-lite"/>
    </source>
</evidence>
<evidence type="ECO:0000313" key="2">
    <source>
        <dbReference type="EMBL" id="RFZ42953.1"/>
    </source>
</evidence>
<reference evidence="2 3" key="1">
    <citation type="journal article" date="2018" name="Sci. Rep.">
        <title>Extensive genomic diversity among Mycobacterium marinum strains revealed by whole genome sequencing.</title>
        <authorList>
            <person name="Das S."/>
            <person name="Pettersson B.M."/>
            <person name="Behra P.R."/>
            <person name="Mallick A."/>
            <person name="Cheramie M."/>
            <person name="Ramesh M."/>
            <person name="Shirreff L."/>
            <person name="DuCote T."/>
            <person name="Dasgupta S."/>
            <person name="Ennis D.G."/>
            <person name="Kirsebom L.A."/>
        </authorList>
    </citation>
    <scope>NUCLEOTIDE SEQUENCE [LARGE SCALE GENOMIC DNA]</scope>
    <source>
        <strain evidence="2 3">Davis1</strain>
    </source>
</reference>
<proteinExistence type="predicted"/>
<dbReference type="Proteomes" id="UP000257451">
    <property type="component" value="Unassembled WGS sequence"/>
</dbReference>
<feature type="region of interest" description="Disordered" evidence="1">
    <location>
        <begin position="244"/>
        <end position="275"/>
    </location>
</feature>
<dbReference type="EMBL" id="PEDF01000060">
    <property type="protein sequence ID" value="RFZ42953.1"/>
    <property type="molecule type" value="Genomic_DNA"/>
</dbReference>
<sequence>MWTSRASWLAAVREWAGSPGFDSARGAARVSITPATLVAIAVAMADYADHATGRHVAVTRATVAAAARCSPDTVTVAWRLLRVSGWAVEAQRGHGSPGTPAVGRRPSVYHLVPRRNAWPVSNPDLPPSGGLDLFSPVRTYSPSAPQRAEHISNQHPRRYRAEPRPLPVQRLAAALVADAHGLHRGHIGAVCDAIIAVGINPEAWSARAITEALNTDMKTRGSSWPDLIARPGAFLASRLRRLKWPPEGPPPVGSKAADCQDSEPPRAPLSLEQRGRIEAARAEIRAVLTSKSKKGPHKCG</sequence>
<gene>
    <name evidence="2" type="ORF">DAVIS_02045</name>
</gene>